<dbReference type="InterPro" id="IPR036907">
    <property type="entry name" value="5'-Nucleotdase_C_sf"/>
</dbReference>
<dbReference type="EMBL" id="VBOS01000114">
    <property type="protein sequence ID" value="TMQ57652.1"/>
    <property type="molecule type" value="Genomic_DNA"/>
</dbReference>
<protein>
    <recommendedName>
        <fullName evidence="2">5'-Nucleotidase C-terminal domain-containing protein</fullName>
    </recommendedName>
</protein>
<dbReference type="Proteomes" id="UP000317716">
    <property type="component" value="Unassembled WGS sequence"/>
</dbReference>
<dbReference type="InterPro" id="IPR008334">
    <property type="entry name" value="5'-Nucleotdase_C"/>
</dbReference>
<dbReference type="GO" id="GO:0016787">
    <property type="term" value="F:hydrolase activity"/>
    <property type="evidence" value="ECO:0007669"/>
    <property type="project" value="InterPro"/>
</dbReference>
<dbReference type="PANTHER" id="PTHR11575">
    <property type="entry name" value="5'-NUCLEOTIDASE-RELATED"/>
    <property type="match status" value="1"/>
</dbReference>
<dbReference type="PRINTS" id="PR01607">
    <property type="entry name" value="APYRASEFAMLY"/>
</dbReference>
<sequence length="188" mass="20246">MPRWRHASRAGTRTSRRSPPCRSAATPGCSGAAVPSRRSATDLPEGVVTKGAVYEVMPFENTIFTLELTAAEVRRALEDGLRSGRVTQVSGIRYEFDNSRPRGDRVVSVTLADGKPLDDAKLYKVGCNNFMATGGDDNAVLSQGKNRADTGRNVRDVLETYIAARSKNGGTLDCKLDGRVKRSGGDGR</sequence>
<evidence type="ECO:0000313" key="4">
    <source>
        <dbReference type="Proteomes" id="UP000317716"/>
    </source>
</evidence>
<evidence type="ECO:0000259" key="2">
    <source>
        <dbReference type="Pfam" id="PF02872"/>
    </source>
</evidence>
<feature type="region of interest" description="Disordered" evidence="1">
    <location>
        <begin position="1"/>
        <end position="42"/>
    </location>
</feature>
<dbReference type="Gene3D" id="3.90.780.10">
    <property type="entry name" value="5'-Nucleotidase, C-terminal domain"/>
    <property type="match status" value="1"/>
</dbReference>
<dbReference type="AlphaFoldDB" id="A0A538T205"/>
<comment type="caution">
    <text evidence="3">The sequence shown here is derived from an EMBL/GenBank/DDBJ whole genome shotgun (WGS) entry which is preliminary data.</text>
</comment>
<evidence type="ECO:0000313" key="3">
    <source>
        <dbReference type="EMBL" id="TMQ57652.1"/>
    </source>
</evidence>
<proteinExistence type="predicted"/>
<gene>
    <name evidence="3" type="ORF">E6K72_03515</name>
</gene>
<feature type="domain" description="5'-Nucleotidase C-terminal" evidence="2">
    <location>
        <begin position="39"/>
        <end position="138"/>
    </location>
</feature>
<evidence type="ECO:0000256" key="1">
    <source>
        <dbReference type="SAM" id="MobiDB-lite"/>
    </source>
</evidence>
<dbReference type="GO" id="GO:0009166">
    <property type="term" value="P:nucleotide catabolic process"/>
    <property type="evidence" value="ECO:0007669"/>
    <property type="project" value="InterPro"/>
</dbReference>
<name>A0A538T205_UNCEI</name>
<accession>A0A538T205</accession>
<feature type="compositionally biased region" description="Low complexity" evidence="1">
    <location>
        <begin position="9"/>
        <end position="27"/>
    </location>
</feature>
<dbReference type="SUPFAM" id="SSF55816">
    <property type="entry name" value="5'-nucleotidase (syn. UDP-sugar hydrolase), C-terminal domain"/>
    <property type="match status" value="1"/>
</dbReference>
<organism evidence="3 4">
    <name type="scientific">Eiseniibacteriota bacterium</name>
    <dbReference type="NCBI Taxonomy" id="2212470"/>
    <lineage>
        <taxon>Bacteria</taxon>
        <taxon>Candidatus Eiseniibacteriota</taxon>
    </lineage>
</organism>
<dbReference type="Pfam" id="PF02872">
    <property type="entry name" value="5_nucleotid_C"/>
    <property type="match status" value="1"/>
</dbReference>
<reference evidence="3 4" key="1">
    <citation type="journal article" date="2019" name="Nat. Microbiol.">
        <title>Mediterranean grassland soil C-N compound turnover is dependent on rainfall and depth, and is mediated by genomically divergent microorganisms.</title>
        <authorList>
            <person name="Diamond S."/>
            <person name="Andeer P.F."/>
            <person name="Li Z."/>
            <person name="Crits-Christoph A."/>
            <person name="Burstein D."/>
            <person name="Anantharaman K."/>
            <person name="Lane K.R."/>
            <person name="Thomas B.C."/>
            <person name="Pan C."/>
            <person name="Northen T.R."/>
            <person name="Banfield J.F."/>
        </authorList>
    </citation>
    <scope>NUCLEOTIDE SEQUENCE [LARGE SCALE GENOMIC DNA]</scope>
    <source>
        <strain evidence="3">WS_2</strain>
    </source>
</reference>
<dbReference type="InterPro" id="IPR006179">
    <property type="entry name" value="5_nucleotidase/apyrase"/>
</dbReference>
<dbReference type="PANTHER" id="PTHR11575:SF24">
    <property type="entry name" value="5'-NUCLEOTIDASE"/>
    <property type="match status" value="1"/>
</dbReference>